<comment type="caution">
    <text evidence="1">The sequence shown here is derived from an EMBL/GenBank/DDBJ whole genome shotgun (WGS) entry which is preliminary data.</text>
</comment>
<name>A0AAW4XYT8_9BURK</name>
<gene>
    <name evidence="1" type="ORF">LPW39_17070</name>
</gene>
<evidence type="ECO:0008006" key="3">
    <source>
        <dbReference type="Google" id="ProtNLM"/>
    </source>
</evidence>
<dbReference type="EMBL" id="JAJNCT010000021">
    <property type="protein sequence ID" value="MCD2166838.1"/>
    <property type="molecule type" value="Genomic_DNA"/>
</dbReference>
<organism evidence="1 2">
    <name type="scientific">Comamonas koreensis</name>
    <dbReference type="NCBI Taxonomy" id="160825"/>
    <lineage>
        <taxon>Bacteria</taxon>
        <taxon>Pseudomonadati</taxon>
        <taxon>Pseudomonadota</taxon>
        <taxon>Betaproteobacteria</taxon>
        <taxon>Burkholderiales</taxon>
        <taxon>Comamonadaceae</taxon>
        <taxon>Comamonas</taxon>
    </lineage>
</organism>
<evidence type="ECO:0000313" key="2">
    <source>
        <dbReference type="Proteomes" id="UP001199260"/>
    </source>
</evidence>
<protein>
    <recommendedName>
        <fullName evidence="3">BRCT domain-containing protein</fullName>
    </recommendedName>
</protein>
<evidence type="ECO:0000313" key="1">
    <source>
        <dbReference type="EMBL" id="MCD2166838.1"/>
    </source>
</evidence>
<dbReference type="SUPFAM" id="SSF52113">
    <property type="entry name" value="BRCT domain"/>
    <property type="match status" value="1"/>
</dbReference>
<proteinExistence type="predicted"/>
<sequence length="160" mass="17308">MQFLEFVYVNSSGESKARALDRWAEEGHYITGYDVAANGAPRTFRKDRIARYLNGCEALLSDPFQHPPPKPDISAPEANKPQILFTGFGAARRAELETATAAAGLAVVKTVTQRLVFVCAGPNAGPAKVAKARVQGCYIVSETHLPELLESGVLYDSILD</sequence>
<keyword evidence="2" id="KW-1185">Reference proteome</keyword>
<reference evidence="1 2" key="1">
    <citation type="submission" date="2021-11" db="EMBL/GenBank/DDBJ databases">
        <title>Genome sequence.</title>
        <authorList>
            <person name="Sun Q."/>
        </authorList>
    </citation>
    <scope>NUCLEOTIDE SEQUENCE [LARGE SCALE GENOMIC DNA]</scope>
    <source>
        <strain evidence="1 2">KCTC 12005</strain>
    </source>
</reference>
<dbReference type="Proteomes" id="UP001199260">
    <property type="component" value="Unassembled WGS sequence"/>
</dbReference>
<dbReference type="AlphaFoldDB" id="A0AAW4XYT8"/>
<accession>A0AAW4XYT8</accession>
<dbReference type="Gene3D" id="3.40.50.10190">
    <property type="entry name" value="BRCT domain"/>
    <property type="match status" value="1"/>
</dbReference>
<dbReference type="RefSeq" id="WP_230777983.1">
    <property type="nucleotide sequence ID" value="NZ_JAJNCT010000021.1"/>
</dbReference>
<dbReference type="InterPro" id="IPR036420">
    <property type="entry name" value="BRCT_dom_sf"/>
</dbReference>